<gene>
    <name evidence="1" type="ORF">K9B37_07735</name>
</gene>
<organism evidence="1 2">
    <name type="scientific">Microvirga puerhi</name>
    <dbReference type="NCBI Taxonomy" id="2876078"/>
    <lineage>
        <taxon>Bacteria</taxon>
        <taxon>Pseudomonadati</taxon>
        <taxon>Pseudomonadota</taxon>
        <taxon>Alphaproteobacteria</taxon>
        <taxon>Hyphomicrobiales</taxon>
        <taxon>Methylobacteriaceae</taxon>
        <taxon>Microvirga</taxon>
    </lineage>
</organism>
<comment type="caution">
    <text evidence="1">The sequence shown here is derived from an EMBL/GenBank/DDBJ whole genome shotgun (WGS) entry which is preliminary data.</text>
</comment>
<dbReference type="Proteomes" id="UP000704176">
    <property type="component" value="Unassembled WGS sequence"/>
</dbReference>
<evidence type="ECO:0000313" key="2">
    <source>
        <dbReference type="Proteomes" id="UP000704176"/>
    </source>
</evidence>
<proteinExistence type="predicted"/>
<keyword evidence="2" id="KW-1185">Reference proteome</keyword>
<protein>
    <submittedName>
        <fullName evidence="1">Uncharacterized protein</fullName>
    </submittedName>
</protein>
<sequence>MTDPDEAEGSRVFASALDQLHEARVLHAQIKGLKALLQLQRNQVARLNDRLYANTPGGHAARRLLDLKRSEKP</sequence>
<accession>A0ABS7VKY1</accession>
<reference evidence="1 2" key="1">
    <citation type="submission" date="2021-09" db="EMBL/GenBank/DDBJ databases">
        <title>The complete genome sequence of a new microorganism.</title>
        <authorList>
            <person name="Zi Z."/>
        </authorList>
    </citation>
    <scope>NUCLEOTIDE SEQUENCE [LARGE SCALE GENOMIC DNA]</scope>
    <source>
        <strain evidence="1 2">WGZ8</strain>
    </source>
</reference>
<dbReference type="EMBL" id="JAIRBM010000004">
    <property type="protein sequence ID" value="MBZ6076181.1"/>
    <property type="molecule type" value="Genomic_DNA"/>
</dbReference>
<evidence type="ECO:0000313" key="1">
    <source>
        <dbReference type="EMBL" id="MBZ6076181.1"/>
    </source>
</evidence>
<name>A0ABS7VKY1_9HYPH</name>
<dbReference type="RefSeq" id="WP_224312487.1">
    <property type="nucleotide sequence ID" value="NZ_JAIRBM010000004.1"/>
</dbReference>